<dbReference type="RefSeq" id="XP_041286702.1">
    <property type="nucleotide sequence ID" value="XM_041438925.1"/>
</dbReference>
<dbReference type="EMBL" id="JABBWM010000093">
    <property type="protein sequence ID" value="KAG2091957.1"/>
    <property type="molecule type" value="Genomic_DNA"/>
</dbReference>
<comment type="caution">
    <text evidence="2">The sequence shown here is derived from an EMBL/GenBank/DDBJ whole genome shotgun (WGS) entry which is preliminary data.</text>
</comment>
<dbReference type="GeneID" id="64701184"/>
<dbReference type="AlphaFoldDB" id="A0A9P7EWE5"/>
<dbReference type="Proteomes" id="UP000823399">
    <property type="component" value="Unassembled WGS sequence"/>
</dbReference>
<name>A0A9P7EWE5_9AGAM</name>
<evidence type="ECO:0000313" key="2">
    <source>
        <dbReference type="EMBL" id="KAG2091957.1"/>
    </source>
</evidence>
<sequence length="78" mass="9484">MRPMRYQIRMHQKRRGKSERWRRAWFMIILMALPAFNNVEGMHSGEIYWLIGIESERHEEVQVLACGDVRVSRLPENW</sequence>
<protein>
    <submittedName>
        <fullName evidence="2">Uncharacterized protein</fullName>
    </submittedName>
</protein>
<gene>
    <name evidence="2" type="ORF">F5147DRAFT_722664</name>
</gene>
<evidence type="ECO:0000256" key="1">
    <source>
        <dbReference type="SAM" id="SignalP"/>
    </source>
</evidence>
<keyword evidence="3" id="KW-1185">Reference proteome</keyword>
<reference evidence="2" key="1">
    <citation type="journal article" date="2020" name="New Phytol.">
        <title>Comparative genomics reveals dynamic genome evolution in host specialist ectomycorrhizal fungi.</title>
        <authorList>
            <person name="Lofgren L.A."/>
            <person name="Nguyen N.H."/>
            <person name="Vilgalys R."/>
            <person name="Ruytinx J."/>
            <person name="Liao H.L."/>
            <person name="Branco S."/>
            <person name="Kuo A."/>
            <person name="LaButti K."/>
            <person name="Lipzen A."/>
            <person name="Andreopoulos W."/>
            <person name="Pangilinan J."/>
            <person name="Riley R."/>
            <person name="Hundley H."/>
            <person name="Na H."/>
            <person name="Barry K."/>
            <person name="Grigoriev I.V."/>
            <person name="Stajich J.E."/>
            <person name="Kennedy P.G."/>
        </authorList>
    </citation>
    <scope>NUCLEOTIDE SEQUENCE</scope>
    <source>
        <strain evidence="2">FC423</strain>
    </source>
</reference>
<proteinExistence type="predicted"/>
<feature type="chain" id="PRO_5040369970" evidence="1">
    <location>
        <begin position="42"/>
        <end position="78"/>
    </location>
</feature>
<keyword evidence="1" id="KW-0732">Signal</keyword>
<feature type="signal peptide" evidence="1">
    <location>
        <begin position="1"/>
        <end position="41"/>
    </location>
</feature>
<accession>A0A9P7EWE5</accession>
<evidence type="ECO:0000313" key="3">
    <source>
        <dbReference type="Proteomes" id="UP000823399"/>
    </source>
</evidence>
<organism evidence="2 3">
    <name type="scientific">Suillus discolor</name>
    <dbReference type="NCBI Taxonomy" id="1912936"/>
    <lineage>
        <taxon>Eukaryota</taxon>
        <taxon>Fungi</taxon>
        <taxon>Dikarya</taxon>
        <taxon>Basidiomycota</taxon>
        <taxon>Agaricomycotina</taxon>
        <taxon>Agaricomycetes</taxon>
        <taxon>Agaricomycetidae</taxon>
        <taxon>Boletales</taxon>
        <taxon>Suillineae</taxon>
        <taxon>Suillaceae</taxon>
        <taxon>Suillus</taxon>
    </lineage>
</organism>